<reference evidence="1 2" key="1">
    <citation type="submission" date="2016-03" db="EMBL/GenBank/DDBJ databases">
        <title>Trachymyrmex septentrionalis WGS genome.</title>
        <authorList>
            <person name="Nygaard S."/>
            <person name="Hu H."/>
            <person name="Boomsma J."/>
            <person name="Zhang G."/>
        </authorList>
    </citation>
    <scope>NUCLEOTIDE SEQUENCE [LARGE SCALE GENOMIC DNA]</scope>
    <source>
        <strain evidence="1">Tsep2-gDNA-1</strain>
        <tissue evidence="1">Whole body</tissue>
    </source>
</reference>
<gene>
    <name evidence="1" type="ORF">ALC56_10807</name>
</gene>
<keyword evidence="2" id="KW-1185">Reference proteome</keyword>
<accession>A0A195F430</accession>
<dbReference type="Proteomes" id="UP000078541">
    <property type="component" value="Unassembled WGS sequence"/>
</dbReference>
<evidence type="ECO:0000313" key="2">
    <source>
        <dbReference type="Proteomes" id="UP000078541"/>
    </source>
</evidence>
<feature type="non-terminal residue" evidence="1">
    <location>
        <position position="1"/>
    </location>
</feature>
<sequence length="94" mass="11204">YIVAHIFNGRVIEIIMMTCPEASMSIKSPMPFADNVRAISKLTQIFRQEFLVKWQSSRFRTFENLIYSSRSVELKILFYNNIYRFLTNPIKNLY</sequence>
<evidence type="ECO:0000313" key="1">
    <source>
        <dbReference type="EMBL" id="KYN34839.1"/>
    </source>
</evidence>
<dbReference type="AlphaFoldDB" id="A0A195F430"/>
<organism evidence="1 2">
    <name type="scientific">Trachymyrmex septentrionalis</name>
    <dbReference type="NCBI Taxonomy" id="34720"/>
    <lineage>
        <taxon>Eukaryota</taxon>
        <taxon>Metazoa</taxon>
        <taxon>Ecdysozoa</taxon>
        <taxon>Arthropoda</taxon>
        <taxon>Hexapoda</taxon>
        <taxon>Insecta</taxon>
        <taxon>Pterygota</taxon>
        <taxon>Neoptera</taxon>
        <taxon>Endopterygota</taxon>
        <taxon>Hymenoptera</taxon>
        <taxon>Apocrita</taxon>
        <taxon>Aculeata</taxon>
        <taxon>Formicoidea</taxon>
        <taxon>Formicidae</taxon>
        <taxon>Myrmicinae</taxon>
        <taxon>Trachymyrmex</taxon>
    </lineage>
</organism>
<protein>
    <submittedName>
        <fullName evidence="1">Uncharacterized protein</fullName>
    </submittedName>
</protein>
<proteinExistence type="predicted"/>
<name>A0A195F430_9HYME</name>
<dbReference type="EMBL" id="KQ981855">
    <property type="protein sequence ID" value="KYN34839.1"/>
    <property type="molecule type" value="Genomic_DNA"/>
</dbReference>